<evidence type="ECO:0008006" key="3">
    <source>
        <dbReference type="Google" id="ProtNLM"/>
    </source>
</evidence>
<protein>
    <recommendedName>
        <fullName evidence="3">HEAT repeat domain-containing protein</fullName>
    </recommendedName>
</protein>
<dbReference type="EMBL" id="JBHTEK010000001">
    <property type="protein sequence ID" value="MFC7669531.1"/>
    <property type="molecule type" value="Genomic_DNA"/>
</dbReference>
<organism evidence="1 2">
    <name type="scientific">Hymenobacter humi</name>
    <dbReference type="NCBI Taxonomy" id="1411620"/>
    <lineage>
        <taxon>Bacteria</taxon>
        <taxon>Pseudomonadati</taxon>
        <taxon>Bacteroidota</taxon>
        <taxon>Cytophagia</taxon>
        <taxon>Cytophagales</taxon>
        <taxon>Hymenobacteraceae</taxon>
        <taxon>Hymenobacter</taxon>
    </lineage>
</organism>
<dbReference type="Proteomes" id="UP001596513">
    <property type="component" value="Unassembled WGS sequence"/>
</dbReference>
<evidence type="ECO:0000313" key="2">
    <source>
        <dbReference type="Proteomes" id="UP001596513"/>
    </source>
</evidence>
<accession>A0ABW2UAR0</accession>
<dbReference type="RefSeq" id="WP_380205027.1">
    <property type="nucleotide sequence ID" value="NZ_JBHTEK010000001.1"/>
</dbReference>
<keyword evidence="2" id="KW-1185">Reference proteome</keyword>
<reference evidence="2" key="1">
    <citation type="journal article" date="2019" name="Int. J. Syst. Evol. Microbiol.">
        <title>The Global Catalogue of Microorganisms (GCM) 10K type strain sequencing project: providing services to taxonomists for standard genome sequencing and annotation.</title>
        <authorList>
            <consortium name="The Broad Institute Genomics Platform"/>
            <consortium name="The Broad Institute Genome Sequencing Center for Infectious Disease"/>
            <person name="Wu L."/>
            <person name="Ma J."/>
        </authorList>
    </citation>
    <scope>NUCLEOTIDE SEQUENCE [LARGE SCALE GENOMIC DNA]</scope>
    <source>
        <strain evidence="2">JCM 19635</strain>
    </source>
</reference>
<gene>
    <name evidence="1" type="ORF">ACFQT0_20835</name>
</gene>
<evidence type="ECO:0000313" key="1">
    <source>
        <dbReference type="EMBL" id="MFC7669531.1"/>
    </source>
</evidence>
<name>A0ABW2UAR0_9BACT</name>
<comment type="caution">
    <text evidence="1">The sequence shown here is derived from an EMBL/GenBank/DDBJ whole genome shotgun (WGS) entry which is preliminary data.</text>
</comment>
<proteinExistence type="predicted"/>
<sequence>MSEVALKLAEAVELLHNSIALKRESGAKRLRKLGLPESGEALFEALKREVKDKRTWSARYHLIAALGVVKYQPALPFLWELAHQDFDATMTYLGLGDAVLRLSILEKPLAEVWAEVLKTQNPMFIDGALRAIALLKLVPDDETIQSIIAVARQPKFIDGVRGYPGDQSGLRYWVAAASGGWKKSLTQEFLLECQLIKDTSLKFASDQALKGKYIKWDY</sequence>